<organism evidence="3 4">
    <name type="scientific">Nitrospira japonica</name>
    <dbReference type="NCBI Taxonomy" id="1325564"/>
    <lineage>
        <taxon>Bacteria</taxon>
        <taxon>Pseudomonadati</taxon>
        <taxon>Nitrospirota</taxon>
        <taxon>Nitrospiria</taxon>
        <taxon>Nitrospirales</taxon>
        <taxon>Nitrospiraceae</taxon>
        <taxon>Nitrospira</taxon>
    </lineage>
</organism>
<reference evidence="3 4" key="1">
    <citation type="submission" date="2017-03" db="EMBL/GenBank/DDBJ databases">
        <authorList>
            <person name="Afonso C.L."/>
            <person name="Miller P.J."/>
            <person name="Scott M.A."/>
            <person name="Spackman E."/>
            <person name="Goraichik I."/>
            <person name="Dimitrov K.M."/>
            <person name="Suarez D.L."/>
            <person name="Swayne D.E."/>
        </authorList>
    </citation>
    <scope>NUCLEOTIDE SEQUENCE [LARGE SCALE GENOMIC DNA]</scope>
    <source>
        <strain evidence="3">Genome sequencing of Nitrospira japonica strain NJ11</strain>
    </source>
</reference>
<keyword evidence="4" id="KW-1185">Reference proteome</keyword>
<evidence type="ECO:0000313" key="4">
    <source>
        <dbReference type="Proteomes" id="UP000192042"/>
    </source>
</evidence>
<proteinExistence type="predicted"/>
<dbReference type="RefSeq" id="WP_080887359.1">
    <property type="nucleotide sequence ID" value="NZ_LT828648.1"/>
</dbReference>
<evidence type="ECO:0000256" key="2">
    <source>
        <dbReference type="SAM" id="Phobius"/>
    </source>
</evidence>
<dbReference type="Proteomes" id="UP000192042">
    <property type="component" value="Chromosome I"/>
</dbReference>
<keyword evidence="1" id="KW-0175">Coiled coil</keyword>
<dbReference type="InterPro" id="IPR025489">
    <property type="entry name" value="DUF4381"/>
</dbReference>
<dbReference type="Pfam" id="PF14316">
    <property type="entry name" value="DUF4381"/>
    <property type="match status" value="1"/>
</dbReference>
<dbReference type="KEGG" id="nja:NSJP_2896"/>
<dbReference type="STRING" id="1325564.NSJP_2896"/>
<feature type="coiled-coil region" evidence="1">
    <location>
        <begin position="57"/>
        <end position="84"/>
    </location>
</feature>
<keyword evidence="2" id="KW-1133">Transmembrane helix</keyword>
<evidence type="ECO:0000256" key="1">
    <source>
        <dbReference type="SAM" id="Coils"/>
    </source>
</evidence>
<dbReference type="EMBL" id="LT828648">
    <property type="protein sequence ID" value="SLM49063.1"/>
    <property type="molecule type" value="Genomic_DNA"/>
</dbReference>
<dbReference type="AlphaFoldDB" id="A0A1W1I8D7"/>
<name>A0A1W1I8D7_9BACT</name>
<keyword evidence="2" id="KW-0472">Membrane</keyword>
<gene>
    <name evidence="3" type="ORF">NSJP_2896</name>
</gene>
<feature type="transmembrane region" description="Helical" evidence="2">
    <location>
        <begin position="27"/>
        <end position="48"/>
    </location>
</feature>
<sequence>MDQGAHSLEALKEIPLPDPVPYIPQTVGWLLIGALALGAIGYGLWRVVRYRAANRYRLAALKELAEIESRIDNADERHRALTAIPALLKRTAMAAAGRQTAAALSDRAWWEFLDRTYASGGFSNGPGRLLTLFSYAEPSKLAVVPESEIRDVIVLVRRWIKEHHAHL</sequence>
<protein>
    <submittedName>
        <fullName evidence="3">Transmembrane protein</fullName>
    </submittedName>
</protein>
<evidence type="ECO:0000313" key="3">
    <source>
        <dbReference type="EMBL" id="SLM49063.1"/>
    </source>
</evidence>
<keyword evidence="2 3" id="KW-0812">Transmembrane</keyword>
<dbReference type="OrthoDB" id="5406089at2"/>
<accession>A0A1W1I8D7</accession>